<evidence type="ECO:0000313" key="1">
    <source>
        <dbReference type="EMBL" id="KAI4304650.1"/>
    </source>
</evidence>
<dbReference type="Proteomes" id="UP001057402">
    <property type="component" value="Chromosome 12"/>
</dbReference>
<gene>
    <name evidence="1" type="ORF">MLD38_040129</name>
</gene>
<comment type="caution">
    <text evidence="1">The sequence shown here is derived from an EMBL/GenBank/DDBJ whole genome shotgun (WGS) entry which is preliminary data.</text>
</comment>
<keyword evidence="2" id="KW-1185">Reference proteome</keyword>
<accession>A0ACB9L524</accession>
<name>A0ACB9L524_9MYRT</name>
<proteinExistence type="predicted"/>
<reference evidence="2" key="1">
    <citation type="journal article" date="2023" name="Front. Plant Sci.">
        <title>Chromosomal-level genome assembly of Melastoma candidum provides insights into trichome evolution.</title>
        <authorList>
            <person name="Zhong Y."/>
            <person name="Wu W."/>
            <person name="Sun C."/>
            <person name="Zou P."/>
            <person name="Liu Y."/>
            <person name="Dai S."/>
            <person name="Zhou R."/>
        </authorList>
    </citation>
    <scope>NUCLEOTIDE SEQUENCE [LARGE SCALE GENOMIC DNA]</scope>
</reference>
<sequence length="362" mass="39568">MEGSYGLARVTAGDPVIGSSSSDDPFGSESLPGEKPDAHPTTSLISGILPSGVVAPWEGVADFPSIPIQSLVKLLGPANVDSLSFHGRKGDHFVDGDDIAVGLSVSHRGEHPEACLSFSRIKRSRVDQVGDSGGLPNRADETGFPQAGDKNVNDANFLMRDYEEEEQTHVGTVDSHYGHEAVNVISVTEPYKGEVGVLSFGIYNGEEGSAIHLGQPLCSLDDSYVQLPQMKQIDGENSLDPVPMTRMYVSSSREELRGVIKGSGYLCGCQTCDFTKVLNAFEFEKHAGCKTKHPNNRIFFENGKTIYQIVQELRSTPEDMLFDTVQSVFGAPINRKSFRIWKESYLAATRELRRIYGKEMNT</sequence>
<dbReference type="EMBL" id="CM042891">
    <property type="protein sequence ID" value="KAI4304650.1"/>
    <property type="molecule type" value="Genomic_DNA"/>
</dbReference>
<organism evidence="1 2">
    <name type="scientific">Melastoma candidum</name>
    <dbReference type="NCBI Taxonomy" id="119954"/>
    <lineage>
        <taxon>Eukaryota</taxon>
        <taxon>Viridiplantae</taxon>
        <taxon>Streptophyta</taxon>
        <taxon>Embryophyta</taxon>
        <taxon>Tracheophyta</taxon>
        <taxon>Spermatophyta</taxon>
        <taxon>Magnoliopsida</taxon>
        <taxon>eudicotyledons</taxon>
        <taxon>Gunneridae</taxon>
        <taxon>Pentapetalae</taxon>
        <taxon>rosids</taxon>
        <taxon>malvids</taxon>
        <taxon>Myrtales</taxon>
        <taxon>Melastomataceae</taxon>
        <taxon>Melastomatoideae</taxon>
        <taxon>Melastomateae</taxon>
        <taxon>Melastoma</taxon>
    </lineage>
</organism>
<protein>
    <submittedName>
        <fullName evidence="1">Uncharacterized protein</fullName>
    </submittedName>
</protein>
<evidence type="ECO:0000313" key="2">
    <source>
        <dbReference type="Proteomes" id="UP001057402"/>
    </source>
</evidence>